<dbReference type="eggNOG" id="KOG2777">
    <property type="taxonomic scope" value="Eukaryota"/>
</dbReference>
<dbReference type="HOGENOM" id="CLU_577478_0_0_1"/>
<gene>
    <name evidence="2" type="ORF">CC1G_00455</name>
</gene>
<keyword evidence="3" id="KW-1185">Reference proteome</keyword>
<dbReference type="GO" id="GO:0070485">
    <property type="term" value="P:dehydro-D-arabinono-1,4-lactone biosynthetic process"/>
    <property type="evidence" value="ECO:0007669"/>
    <property type="project" value="TreeGrafter"/>
</dbReference>
<dbReference type="EMBL" id="AACS02000005">
    <property type="protein sequence ID" value="EAU84936.2"/>
    <property type="molecule type" value="Genomic_DNA"/>
</dbReference>
<dbReference type="GO" id="GO:0004000">
    <property type="term" value="F:adenosine deaminase activity"/>
    <property type="evidence" value="ECO:0007669"/>
    <property type="project" value="InterPro"/>
</dbReference>
<reference evidence="2 3" key="1">
    <citation type="journal article" date="2010" name="Proc. Natl. Acad. Sci. U.S.A.">
        <title>Insights into evolution of multicellular fungi from the assembled chromosomes of the mushroom Coprinopsis cinerea (Coprinus cinereus).</title>
        <authorList>
            <person name="Stajich J.E."/>
            <person name="Wilke S.K."/>
            <person name="Ahren D."/>
            <person name="Au C.H."/>
            <person name="Birren B.W."/>
            <person name="Borodovsky M."/>
            <person name="Burns C."/>
            <person name="Canback B."/>
            <person name="Casselton L.A."/>
            <person name="Cheng C.K."/>
            <person name="Deng J."/>
            <person name="Dietrich F.S."/>
            <person name="Fargo D.C."/>
            <person name="Farman M.L."/>
            <person name="Gathman A.C."/>
            <person name="Goldberg J."/>
            <person name="Guigo R."/>
            <person name="Hoegger P.J."/>
            <person name="Hooker J.B."/>
            <person name="Huggins A."/>
            <person name="James T.Y."/>
            <person name="Kamada T."/>
            <person name="Kilaru S."/>
            <person name="Kodira C."/>
            <person name="Kues U."/>
            <person name="Kupfer D."/>
            <person name="Kwan H.S."/>
            <person name="Lomsadze A."/>
            <person name="Li W."/>
            <person name="Lilly W.W."/>
            <person name="Ma L.J."/>
            <person name="Mackey A.J."/>
            <person name="Manning G."/>
            <person name="Martin F."/>
            <person name="Muraguchi H."/>
            <person name="Natvig D.O."/>
            <person name="Palmerini H."/>
            <person name="Ramesh M.A."/>
            <person name="Rehmeyer C.J."/>
            <person name="Roe B.A."/>
            <person name="Shenoy N."/>
            <person name="Stanke M."/>
            <person name="Ter-Hovhannisyan V."/>
            <person name="Tunlid A."/>
            <person name="Velagapudi R."/>
            <person name="Vision T.J."/>
            <person name="Zeng Q."/>
            <person name="Zolan M.E."/>
            <person name="Pukkila P.J."/>
        </authorList>
    </citation>
    <scope>NUCLEOTIDE SEQUENCE [LARGE SCALE GENOMIC DNA]</scope>
    <source>
        <strain evidence="3">Okayama-7 / 130 / ATCC MYA-4618 / FGSC 9003</strain>
    </source>
</reference>
<evidence type="ECO:0000313" key="2">
    <source>
        <dbReference type="EMBL" id="EAU84936.2"/>
    </source>
</evidence>
<dbReference type="InterPro" id="IPR020471">
    <property type="entry name" value="AKR"/>
</dbReference>
<protein>
    <submittedName>
        <fullName evidence="2">D-arabinose dehydrogenase</fullName>
    </submittedName>
</protein>
<organism evidence="2 3">
    <name type="scientific">Coprinopsis cinerea (strain Okayama-7 / 130 / ATCC MYA-4618 / FGSC 9003)</name>
    <name type="common">Inky cap fungus</name>
    <name type="synonym">Hormographiella aspergillata</name>
    <dbReference type="NCBI Taxonomy" id="240176"/>
    <lineage>
        <taxon>Eukaryota</taxon>
        <taxon>Fungi</taxon>
        <taxon>Dikarya</taxon>
        <taxon>Basidiomycota</taxon>
        <taxon>Agaricomycotina</taxon>
        <taxon>Agaricomycetes</taxon>
        <taxon>Agaricomycetidae</taxon>
        <taxon>Agaricales</taxon>
        <taxon>Agaricineae</taxon>
        <taxon>Psathyrellaceae</taxon>
        <taxon>Coprinopsis</taxon>
    </lineage>
</organism>
<dbReference type="GO" id="GO:0006396">
    <property type="term" value="P:RNA processing"/>
    <property type="evidence" value="ECO:0007669"/>
    <property type="project" value="InterPro"/>
</dbReference>
<dbReference type="PANTHER" id="PTHR42686">
    <property type="entry name" value="GH17980P-RELATED"/>
    <property type="match status" value="1"/>
</dbReference>
<dbReference type="AlphaFoldDB" id="A8NY02"/>
<dbReference type="InterPro" id="IPR036812">
    <property type="entry name" value="NAD(P)_OxRdtase_dom_sf"/>
</dbReference>
<dbReference type="OrthoDB" id="5286008at2759"/>
<dbReference type="Pfam" id="PF02137">
    <property type="entry name" value="A_deamin"/>
    <property type="match status" value="1"/>
</dbReference>
<dbReference type="GO" id="GO:0003723">
    <property type="term" value="F:RNA binding"/>
    <property type="evidence" value="ECO:0007669"/>
    <property type="project" value="InterPro"/>
</dbReference>
<dbReference type="Proteomes" id="UP000001861">
    <property type="component" value="Unassembled WGS sequence"/>
</dbReference>
<dbReference type="KEGG" id="cci:CC1G_00455"/>
<dbReference type="InterPro" id="IPR002466">
    <property type="entry name" value="A_deamin"/>
</dbReference>
<name>A8NY02_COPC7</name>
<evidence type="ECO:0000313" key="3">
    <source>
        <dbReference type="Proteomes" id="UP000001861"/>
    </source>
</evidence>
<dbReference type="Pfam" id="PF00248">
    <property type="entry name" value="Aldo_ket_red"/>
    <property type="match status" value="1"/>
</dbReference>
<dbReference type="GeneID" id="6013876"/>
<dbReference type="RefSeq" id="XP_001837319.2">
    <property type="nucleotide sequence ID" value="XM_001837267.2"/>
</dbReference>
<dbReference type="PANTHER" id="PTHR42686:SF1">
    <property type="entry name" value="GH17980P-RELATED"/>
    <property type="match status" value="1"/>
</dbReference>
<dbReference type="eggNOG" id="KOG1576">
    <property type="taxonomic scope" value="Eukaryota"/>
</dbReference>
<dbReference type="VEuPathDB" id="FungiDB:CC1G_00455"/>
<dbReference type="OMA" id="FPRSSYK"/>
<dbReference type="InterPro" id="IPR023210">
    <property type="entry name" value="NADP_OxRdtase_dom"/>
</dbReference>
<dbReference type="GO" id="GO:0005829">
    <property type="term" value="C:cytosol"/>
    <property type="evidence" value="ECO:0007669"/>
    <property type="project" value="TreeGrafter"/>
</dbReference>
<dbReference type="STRING" id="240176.A8NY02"/>
<accession>A8NY02</accession>
<feature type="domain" description="A to I editase" evidence="1">
    <location>
        <begin position="393"/>
        <end position="473"/>
    </location>
</feature>
<proteinExistence type="predicted"/>
<comment type="caution">
    <text evidence="2">The sequence shown here is derived from an EMBL/GenBank/DDBJ whole genome shotgun (WGS) entry which is preliminary data.</text>
</comment>
<sequence>MALQHYQYKAIVAPDTEEDYPVPGRPLDTLDGPLQLPAIIYGAGSFSKQYNADDHISSNIPLRTVRLALRYGIRAFDTSVYYGPSEIVLGSILEALRDEFPRSTYRLMTKCGRYGLSDFDYDPNTIRQSVKRSLERLKTSYLDVVYLHDVEFVCDPVAPQPSGNVASSLLEDAGVYGLAPGDEGKIRGDGDRKVLSAFAELQKLKDEGLVKQIGITGYPLPTLLRLALLILHNPPYKPIDILLSYSHLCLQNTNFIEFVDQFKQRAKIATVLAASPLSMGLLTSRIPDWHPAPPQLRQAVREAIEESGGDLPNLALGYSISRTGTENGSVPLVLGGDASMRFLASIQDEEMAALKGTTVFPTLDPTAASRGRDNYGRLGVLRTKPGRADSPPTLCMSCSDKIALWNVVGIQGALGSLAFSPVYISRIVIGDCEVPEGTRVKVKEDCERAFWGRLRDYRIGDPLLDLLSISRHS</sequence>
<dbReference type="PROSITE" id="PS50141">
    <property type="entry name" value="A_DEAMIN_EDITASE"/>
    <property type="match status" value="1"/>
</dbReference>
<dbReference type="InParanoid" id="A8NY02"/>
<evidence type="ECO:0000259" key="1">
    <source>
        <dbReference type="PROSITE" id="PS50141"/>
    </source>
</evidence>
<dbReference type="GO" id="GO:0045290">
    <property type="term" value="F:D-arabinose 1-dehydrogenase [NAD(P)+] activity"/>
    <property type="evidence" value="ECO:0007669"/>
    <property type="project" value="TreeGrafter"/>
</dbReference>
<dbReference type="Gene3D" id="3.20.20.100">
    <property type="entry name" value="NADP-dependent oxidoreductase domain"/>
    <property type="match status" value="1"/>
</dbReference>
<dbReference type="SUPFAM" id="SSF51430">
    <property type="entry name" value="NAD(P)-linked oxidoreductase"/>
    <property type="match status" value="1"/>
</dbReference>